<reference evidence="3" key="1">
    <citation type="journal article" date="2023" name="Plant J.">
        <title>Genome sequences and population genomics provide insights into the demographic history, inbreeding, and mutation load of two 'living fossil' tree species of Dipteronia.</title>
        <authorList>
            <person name="Feng Y."/>
            <person name="Comes H.P."/>
            <person name="Chen J."/>
            <person name="Zhu S."/>
            <person name="Lu R."/>
            <person name="Zhang X."/>
            <person name="Li P."/>
            <person name="Qiu J."/>
            <person name="Olsen K.M."/>
            <person name="Qiu Y."/>
        </authorList>
    </citation>
    <scope>NUCLEOTIDE SEQUENCE</scope>
    <source>
        <strain evidence="3">KIB01</strain>
    </source>
</reference>
<comment type="caution">
    <text evidence="3">The sequence shown here is derived from an EMBL/GenBank/DDBJ whole genome shotgun (WGS) entry which is preliminary data.</text>
</comment>
<evidence type="ECO:0000313" key="3">
    <source>
        <dbReference type="EMBL" id="KAK2649196.1"/>
    </source>
</evidence>
<organism evidence="3 4">
    <name type="scientific">Dipteronia dyeriana</name>
    <dbReference type="NCBI Taxonomy" id="168575"/>
    <lineage>
        <taxon>Eukaryota</taxon>
        <taxon>Viridiplantae</taxon>
        <taxon>Streptophyta</taxon>
        <taxon>Embryophyta</taxon>
        <taxon>Tracheophyta</taxon>
        <taxon>Spermatophyta</taxon>
        <taxon>Magnoliopsida</taxon>
        <taxon>eudicotyledons</taxon>
        <taxon>Gunneridae</taxon>
        <taxon>Pentapetalae</taxon>
        <taxon>rosids</taxon>
        <taxon>malvids</taxon>
        <taxon>Sapindales</taxon>
        <taxon>Sapindaceae</taxon>
        <taxon>Hippocastanoideae</taxon>
        <taxon>Acereae</taxon>
        <taxon>Dipteronia</taxon>
    </lineage>
</organism>
<evidence type="ECO:0000256" key="1">
    <source>
        <dbReference type="ARBA" id="ARBA00008668"/>
    </source>
</evidence>
<proteinExistence type="inferred from homology"/>
<dbReference type="InterPro" id="IPR001087">
    <property type="entry name" value="GDSL"/>
</dbReference>
<keyword evidence="4" id="KW-1185">Reference proteome</keyword>
<evidence type="ECO:0000256" key="2">
    <source>
        <dbReference type="ARBA" id="ARBA00023180"/>
    </source>
</evidence>
<name>A0AAD9U784_9ROSI</name>
<sequence>MDQPFLNPYLDSVGTPNFQRGCNFATGGSIILPANAASTCPFSFNIQVDQFIRFKARVLQLLAKDKELDNYLPSADYFKQGLYIFDVGQNGLGGAFDSKSEAQVLAFVPTIFSQFETGIQVGLHTFVI</sequence>
<keyword evidence="2" id="KW-0325">Glycoprotein</keyword>
<evidence type="ECO:0008006" key="5">
    <source>
        <dbReference type="Google" id="ProtNLM"/>
    </source>
</evidence>
<dbReference type="PANTHER" id="PTHR22835:SF458">
    <property type="entry name" value="GDSL ESTERASE_LIPASE"/>
    <property type="match status" value="1"/>
</dbReference>
<protein>
    <recommendedName>
        <fullName evidence="5">GDSL esterase/lipase</fullName>
    </recommendedName>
</protein>
<evidence type="ECO:0000313" key="4">
    <source>
        <dbReference type="Proteomes" id="UP001280121"/>
    </source>
</evidence>
<comment type="similarity">
    <text evidence="1">Belongs to the 'GDSL' lipolytic enzyme family.</text>
</comment>
<accession>A0AAD9U784</accession>
<dbReference type="AlphaFoldDB" id="A0AAD9U784"/>
<dbReference type="EMBL" id="JANJYI010000005">
    <property type="protein sequence ID" value="KAK2649196.1"/>
    <property type="molecule type" value="Genomic_DNA"/>
</dbReference>
<dbReference type="Pfam" id="PF00657">
    <property type="entry name" value="Lipase_GDSL"/>
    <property type="match status" value="1"/>
</dbReference>
<dbReference type="Gene3D" id="3.40.50.1110">
    <property type="entry name" value="SGNH hydrolase"/>
    <property type="match status" value="1"/>
</dbReference>
<gene>
    <name evidence="3" type="ORF">Ddye_016685</name>
</gene>
<dbReference type="GO" id="GO:0016788">
    <property type="term" value="F:hydrolase activity, acting on ester bonds"/>
    <property type="evidence" value="ECO:0007669"/>
    <property type="project" value="InterPro"/>
</dbReference>
<dbReference type="Proteomes" id="UP001280121">
    <property type="component" value="Unassembled WGS sequence"/>
</dbReference>
<dbReference type="InterPro" id="IPR036514">
    <property type="entry name" value="SGNH_hydro_sf"/>
</dbReference>
<dbReference type="PANTHER" id="PTHR22835">
    <property type="entry name" value="ZINC FINGER FYVE DOMAIN CONTAINING PROTEIN"/>
    <property type="match status" value="1"/>
</dbReference>